<sequence>MQVNMPVKKVVIAGGGTAGWMAAAAISKLLGKAVSVTLVESDQIPTIGVGEATIPTLHILHQLLGINEAEFMSATNATFKLGISFENWKDLNQDYIHSFGYLGQDCWACGFHHFWRKGLDLGLVSEIGDYCPEHLASREGRFAVMANQDLNHAYHLDAGLYAKFLQGIAFKHGCERVEGKISQVHQDNHTGFITTLTLDNGQQVSGDLFIDCTGFRGLLIEQALHTGFDDWSHYLPCNSAIAVQTETVGSPVPYTRSIARDAGWQWRIPLQNRTGNGFVFCDKYISDEQAIDTLLSNIEGKTLNDPRVIKYTTGTRRKHWNKNCIAVGLSGGFVEPLESTGIHLFQKAIVRLLQLFPHTGIDDAIVDEFNKQTQEEMDNIRDFIVLHYYQTERNDTPFWRHCANMPIPDSLKHRMALFKESGRVFKKAEELFGEASWVQVMMGQGLLPDQYHPIVDQMSEQELANFLNRIKQNTSKKVASWPSHIDFINHYCRSKVSRSKTNSAEAS</sequence>
<name>A0A3E0UM85_9GAMM</name>
<evidence type="ECO:0000256" key="2">
    <source>
        <dbReference type="PIRSR" id="PIRSR011396-2"/>
    </source>
</evidence>
<evidence type="ECO:0000313" key="4">
    <source>
        <dbReference type="Proteomes" id="UP000256999"/>
    </source>
</evidence>
<evidence type="ECO:0000256" key="1">
    <source>
        <dbReference type="PIRSR" id="PIRSR011396-1"/>
    </source>
</evidence>
<dbReference type="GO" id="GO:0004497">
    <property type="term" value="F:monooxygenase activity"/>
    <property type="evidence" value="ECO:0007669"/>
    <property type="project" value="InterPro"/>
</dbReference>
<gene>
    <name evidence="3" type="ORF">DXX92_10180</name>
</gene>
<keyword evidence="2" id="KW-0547">Nucleotide-binding</keyword>
<dbReference type="AlphaFoldDB" id="A0A3E0UM85"/>
<feature type="active site" evidence="1">
    <location>
        <position position="80"/>
    </location>
</feature>
<dbReference type="InterPro" id="IPR036188">
    <property type="entry name" value="FAD/NAD-bd_sf"/>
</dbReference>
<dbReference type="OrthoDB" id="7178350at2"/>
<dbReference type="PIRSF" id="PIRSF011396">
    <property type="entry name" value="Trp_halogenase"/>
    <property type="match status" value="1"/>
</dbReference>
<dbReference type="InterPro" id="IPR006905">
    <property type="entry name" value="Flavin_halogenase"/>
</dbReference>
<feature type="binding site" evidence="2">
    <location>
        <begin position="15"/>
        <end position="18"/>
    </location>
    <ligand>
        <name>FAD</name>
        <dbReference type="ChEBI" id="CHEBI:57692"/>
    </ligand>
</feature>
<keyword evidence="2" id="KW-0285">Flavoprotein</keyword>
<feature type="binding site" evidence="2">
    <location>
        <position position="329"/>
    </location>
    <ligand>
        <name>FAD</name>
        <dbReference type="ChEBI" id="CHEBI:57692"/>
    </ligand>
</feature>
<feature type="binding site" evidence="2">
    <location>
        <position position="80"/>
    </location>
    <ligand>
        <name>7-chloro-L-tryptophan</name>
        <dbReference type="ChEBI" id="CHEBI:58713"/>
    </ligand>
</feature>
<dbReference type="SUPFAM" id="SSF51905">
    <property type="entry name" value="FAD/NAD(P)-binding domain"/>
    <property type="match status" value="1"/>
</dbReference>
<reference evidence="3 4" key="1">
    <citation type="submission" date="2018-08" db="EMBL/GenBank/DDBJ databases">
        <title>Thalassotalea euphylliae genome.</title>
        <authorList>
            <person name="Summers S."/>
            <person name="Rice S.A."/>
            <person name="Freckelton M.L."/>
            <person name="Nedved B.T."/>
            <person name="Hadfield M.G."/>
        </authorList>
    </citation>
    <scope>NUCLEOTIDE SEQUENCE [LARGE SCALE GENOMIC DNA]</scope>
    <source>
        <strain evidence="3 4">H2</strain>
    </source>
</reference>
<feature type="binding site" evidence="2">
    <location>
        <position position="338"/>
    </location>
    <ligand>
        <name>L-tryptophan</name>
        <dbReference type="ChEBI" id="CHEBI:57912"/>
    </ligand>
</feature>
<dbReference type="Proteomes" id="UP000256999">
    <property type="component" value="Unassembled WGS sequence"/>
</dbReference>
<dbReference type="EMBL" id="QUOV01000001">
    <property type="protein sequence ID" value="REL37385.1"/>
    <property type="molecule type" value="Genomic_DNA"/>
</dbReference>
<comment type="caution">
    <text evidence="3">The sequence shown here is derived from an EMBL/GenBank/DDBJ whole genome shotgun (WGS) entry which is preliminary data.</text>
</comment>
<organism evidence="3 4">
    <name type="scientific">Thalassotalea euphylliae</name>
    <dbReference type="NCBI Taxonomy" id="1655234"/>
    <lineage>
        <taxon>Bacteria</taxon>
        <taxon>Pseudomonadati</taxon>
        <taxon>Pseudomonadota</taxon>
        <taxon>Gammaproteobacteria</taxon>
        <taxon>Alteromonadales</taxon>
        <taxon>Colwelliaceae</taxon>
        <taxon>Thalassotalea</taxon>
    </lineage>
</organism>
<dbReference type="GO" id="GO:0000166">
    <property type="term" value="F:nucleotide binding"/>
    <property type="evidence" value="ECO:0007669"/>
    <property type="project" value="UniProtKB-KW"/>
</dbReference>
<evidence type="ECO:0000313" key="3">
    <source>
        <dbReference type="EMBL" id="REL37385.1"/>
    </source>
</evidence>
<proteinExistence type="predicted"/>
<dbReference type="Pfam" id="PF04820">
    <property type="entry name" value="Trp_halogenase"/>
    <property type="match status" value="1"/>
</dbReference>
<dbReference type="InterPro" id="IPR050816">
    <property type="entry name" value="Flavin-dep_Halogenase_NPB"/>
</dbReference>
<dbReference type="InterPro" id="IPR033856">
    <property type="entry name" value="Trp_halogen"/>
</dbReference>
<protein>
    <submittedName>
        <fullName evidence="3">Tryptophan 7-halogenase</fullName>
    </submittedName>
</protein>
<accession>A0A3E0UM85</accession>
<dbReference type="PANTHER" id="PTHR43747">
    <property type="entry name" value="FAD-BINDING PROTEIN"/>
    <property type="match status" value="1"/>
</dbReference>
<feature type="binding site" evidence="2">
    <location>
        <position position="342"/>
    </location>
    <ligand>
        <name>FAD</name>
        <dbReference type="ChEBI" id="CHEBI:57692"/>
    </ligand>
</feature>
<dbReference type="PANTHER" id="PTHR43747:SF4">
    <property type="entry name" value="FLAVIN-DEPENDENT TRYPTOPHAN HALOGENASE"/>
    <property type="match status" value="1"/>
</dbReference>
<dbReference type="Gene3D" id="3.50.50.60">
    <property type="entry name" value="FAD/NAD(P)-binding domain"/>
    <property type="match status" value="1"/>
</dbReference>
<keyword evidence="2" id="KW-0274">FAD</keyword>